<dbReference type="EMBL" id="CAWYQH010000024">
    <property type="protein sequence ID" value="CAK8675818.1"/>
    <property type="molecule type" value="Genomic_DNA"/>
</dbReference>
<evidence type="ECO:0000256" key="7">
    <source>
        <dbReference type="ARBA" id="ARBA00023242"/>
    </source>
</evidence>
<dbReference type="InterPro" id="IPR024057">
    <property type="entry name" value="Nucleoplasmin_core_dom"/>
</dbReference>
<feature type="compositionally biased region" description="Basic residues" evidence="8">
    <location>
        <begin position="158"/>
        <end position="169"/>
    </location>
</feature>
<comment type="subcellular location">
    <subcellularLocation>
        <location evidence="1">Cytoplasm</location>
    </subcellularLocation>
    <subcellularLocation>
        <location evidence="2">Nucleus</location>
        <location evidence="2">Nucleolus</location>
    </subcellularLocation>
</comment>
<keyword evidence="7" id="KW-0539">Nucleus</keyword>
<evidence type="ECO:0000256" key="1">
    <source>
        <dbReference type="ARBA" id="ARBA00004496"/>
    </source>
</evidence>
<evidence type="ECO:0000256" key="5">
    <source>
        <dbReference type="ARBA" id="ARBA00022553"/>
    </source>
</evidence>
<feature type="domain" description="Nucleoplasmin core" evidence="9">
    <location>
        <begin position="12"/>
        <end position="113"/>
    </location>
</feature>
<gene>
    <name evidence="11" type="ORF">CVLEPA_LOCUS5353</name>
</gene>
<evidence type="ECO:0000256" key="4">
    <source>
        <dbReference type="ARBA" id="ARBA00022490"/>
    </source>
</evidence>
<keyword evidence="12" id="KW-1185">Reference proteome</keyword>
<evidence type="ECO:0000259" key="9">
    <source>
        <dbReference type="Pfam" id="PF03066"/>
    </source>
</evidence>
<evidence type="ECO:0000259" key="10">
    <source>
        <dbReference type="Pfam" id="PF16276"/>
    </source>
</evidence>
<evidence type="ECO:0000313" key="11">
    <source>
        <dbReference type="EMBL" id="CAK8675818.1"/>
    </source>
</evidence>
<keyword evidence="5" id="KW-0597">Phosphoprotein</keyword>
<accession>A0ABP0F7X1</accession>
<dbReference type="PANTHER" id="PTHR22747">
    <property type="entry name" value="NUCLEOPLASMIN"/>
    <property type="match status" value="1"/>
</dbReference>
<keyword evidence="6" id="KW-0694">RNA-binding</keyword>
<protein>
    <recommendedName>
        <fullName evidence="13">Nucleophosmin</fullName>
    </recommendedName>
</protein>
<evidence type="ECO:0000256" key="8">
    <source>
        <dbReference type="SAM" id="MobiDB-lite"/>
    </source>
</evidence>
<dbReference type="InterPro" id="IPR036824">
    <property type="entry name" value="Nucleoplasmin_core_dom_sf"/>
</dbReference>
<feature type="compositionally biased region" description="Basic and acidic residues" evidence="8">
    <location>
        <begin position="213"/>
        <end position="224"/>
    </location>
</feature>
<evidence type="ECO:0008006" key="13">
    <source>
        <dbReference type="Google" id="ProtNLM"/>
    </source>
</evidence>
<dbReference type="Gene3D" id="2.60.120.340">
    <property type="entry name" value="Nucleoplasmin core domain"/>
    <property type="match status" value="1"/>
</dbReference>
<dbReference type="Proteomes" id="UP001642483">
    <property type="component" value="Unassembled WGS sequence"/>
</dbReference>
<organism evidence="11 12">
    <name type="scientific">Clavelina lepadiformis</name>
    <name type="common">Light-bulb sea squirt</name>
    <name type="synonym">Ascidia lepadiformis</name>
    <dbReference type="NCBI Taxonomy" id="159417"/>
    <lineage>
        <taxon>Eukaryota</taxon>
        <taxon>Metazoa</taxon>
        <taxon>Chordata</taxon>
        <taxon>Tunicata</taxon>
        <taxon>Ascidiacea</taxon>
        <taxon>Aplousobranchia</taxon>
        <taxon>Clavelinidae</taxon>
        <taxon>Clavelina</taxon>
    </lineage>
</organism>
<evidence type="ECO:0000256" key="3">
    <source>
        <dbReference type="ARBA" id="ARBA00010744"/>
    </source>
</evidence>
<dbReference type="InterPro" id="IPR004301">
    <property type="entry name" value="Nucleoplasmin"/>
</dbReference>
<reference evidence="11 12" key="1">
    <citation type="submission" date="2024-02" db="EMBL/GenBank/DDBJ databases">
        <authorList>
            <person name="Daric V."/>
            <person name="Darras S."/>
        </authorList>
    </citation>
    <scope>NUCLEOTIDE SEQUENCE [LARGE SCALE GENOMIC DNA]</scope>
</reference>
<dbReference type="SUPFAM" id="SSF69203">
    <property type="entry name" value="Nucleoplasmin-like core domain"/>
    <property type="match status" value="1"/>
</dbReference>
<sequence length="316" mass="35712">MDFETDMSKEYLWCIKLDKAEKSNHWEGRDDGGLEQLVLKRACMGVGAKDGERQLLEVTSFNSRQERVEACFCSLRGGSQEDVNLSDLTIFPPAIFKLIEGNGPVHLVGNHMMMGDEDDSEDEDYSDDEVSLDLDDDVSDEVEEEKPKIKENGDAGKKQVKSGKVKKQKIKEEIMDDEDEDEDDEDDVDLEEEDEDEEETPVPAPQPKKRKLETKAGDENKKPDTTTPQKKKRTIDAGTPKTPLQQKENKTPQSGKKTPAKAYGSVDEVKAAIKKYPGGKPKKEDKFCNWVKSAFKVSNDEWIKDLWKAHKKDLGL</sequence>
<evidence type="ECO:0000313" key="12">
    <source>
        <dbReference type="Proteomes" id="UP001642483"/>
    </source>
</evidence>
<evidence type="ECO:0000256" key="2">
    <source>
        <dbReference type="ARBA" id="ARBA00004604"/>
    </source>
</evidence>
<proteinExistence type="inferred from homology"/>
<feature type="compositionally biased region" description="Acidic residues" evidence="8">
    <location>
        <begin position="115"/>
        <end position="144"/>
    </location>
</feature>
<comment type="similarity">
    <text evidence="3">Belongs to the nucleoplasmin family.</text>
</comment>
<evidence type="ECO:0000256" key="6">
    <source>
        <dbReference type="ARBA" id="ARBA00022884"/>
    </source>
</evidence>
<feature type="compositionally biased region" description="Acidic residues" evidence="8">
    <location>
        <begin position="174"/>
        <end position="200"/>
    </location>
</feature>
<feature type="region of interest" description="Disordered" evidence="8">
    <location>
        <begin position="110"/>
        <end position="263"/>
    </location>
</feature>
<dbReference type="Pfam" id="PF03066">
    <property type="entry name" value="Nucleoplasmin"/>
    <property type="match status" value="1"/>
</dbReference>
<dbReference type="PANTHER" id="PTHR22747:SF18">
    <property type="entry name" value="GEO09167P1-RELATED"/>
    <property type="match status" value="1"/>
</dbReference>
<dbReference type="InterPro" id="IPR032569">
    <property type="entry name" value="NPM1_C"/>
</dbReference>
<dbReference type="Pfam" id="PF16276">
    <property type="entry name" value="NPM1-C"/>
    <property type="match status" value="1"/>
</dbReference>
<name>A0ABP0F7X1_CLALP</name>
<feature type="compositionally biased region" description="Polar residues" evidence="8">
    <location>
        <begin position="242"/>
        <end position="256"/>
    </location>
</feature>
<feature type="compositionally biased region" description="Basic and acidic residues" evidence="8">
    <location>
        <begin position="145"/>
        <end position="157"/>
    </location>
</feature>
<dbReference type="Gene3D" id="1.10.10.2100">
    <property type="match status" value="1"/>
</dbReference>
<feature type="domain" description="Nucleophosmin C-terminal" evidence="10">
    <location>
        <begin position="281"/>
        <end position="310"/>
    </location>
</feature>
<keyword evidence="4" id="KW-0963">Cytoplasm</keyword>
<comment type="caution">
    <text evidence="11">The sequence shown here is derived from an EMBL/GenBank/DDBJ whole genome shotgun (WGS) entry which is preliminary data.</text>
</comment>